<keyword evidence="9" id="KW-1208">Phospholipid metabolism</keyword>
<dbReference type="PANTHER" id="PTHR10067">
    <property type="entry name" value="PHOSPHATIDYLSERINE DECARBOXYLASE"/>
    <property type="match status" value="1"/>
</dbReference>
<evidence type="ECO:0000256" key="12">
    <source>
        <dbReference type="ARBA" id="ARBA00045136"/>
    </source>
</evidence>
<keyword evidence="10" id="KW-0670">Pyruvate</keyword>
<dbReference type="OrthoDB" id="4330at2759"/>
<keyword evidence="8" id="KW-0456">Lyase</keyword>
<evidence type="ECO:0000256" key="5">
    <source>
        <dbReference type="ARBA" id="ARBA00022793"/>
    </source>
</evidence>
<dbReference type="STRING" id="318479.A0A3P7QR60"/>
<evidence type="ECO:0000256" key="3">
    <source>
        <dbReference type="ARBA" id="ARBA00012243"/>
    </source>
</evidence>
<keyword evidence="13" id="KW-1133">Transmembrane helix</keyword>
<evidence type="ECO:0000256" key="8">
    <source>
        <dbReference type="ARBA" id="ARBA00023239"/>
    </source>
</evidence>
<dbReference type="NCBIfam" id="TIGR00163">
    <property type="entry name" value="PS_decarb"/>
    <property type="match status" value="1"/>
</dbReference>
<evidence type="ECO:0000256" key="9">
    <source>
        <dbReference type="ARBA" id="ARBA00023264"/>
    </source>
</evidence>
<keyword evidence="15" id="KW-1185">Reference proteome</keyword>
<comment type="pathway">
    <text evidence="2">Lipid metabolism.</text>
</comment>
<dbReference type="InterPro" id="IPR003817">
    <property type="entry name" value="PS_Dcarbxylase"/>
</dbReference>
<keyword evidence="13" id="KW-0812">Transmembrane</keyword>
<dbReference type="InterPro" id="IPR033177">
    <property type="entry name" value="PSD-B"/>
</dbReference>
<dbReference type="AlphaFoldDB" id="A0A3P7QR60"/>
<evidence type="ECO:0000256" key="13">
    <source>
        <dbReference type="SAM" id="Phobius"/>
    </source>
</evidence>
<evidence type="ECO:0000256" key="10">
    <source>
        <dbReference type="ARBA" id="ARBA00023317"/>
    </source>
</evidence>
<keyword evidence="13" id="KW-0472">Membrane</keyword>
<dbReference type="EC" id="4.1.1.65" evidence="3"/>
<sequence length="352" mass="39915">MQCLSVLRTSVRFHSSEISILSRTARFFLKWLAAGVLTGGSGIFAYSVFRADARLRNDEYYYWDWKLRIYCSLPFNALSRITGGLASVYIPVWLRKPLIGTYVRTYNCRMDEAVIEDICAYQTFAAFFNRKLKTLLRPISDASLVMSILFVSPADGIIVHCGKINNDKIEFVKGRHYSLEEFLGLSRVNASEDGCDLYQMVIYLAPGNYHGFHAPAEWITEYHIHHPGLLLSVRPNLLQRLPILFCLNERVVLNGQWKHGFFSMIAVAASNVGDISIEGDSELPAKSNHFLRKDNSSLKNSFERIYSRGEKVGEFRLGSSIILIFEAPPTLKFAVKAGDNVRYGQSLIMEDI</sequence>
<feature type="transmembrane region" description="Helical" evidence="13">
    <location>
        <begin position="28"/>
        <end position="49"/>
    </location>
</feature>
<reference evidence="14 15" key="1">
    <citation type="submission" date="2018-11" db="EMBL/GenBank/DDBJ databases">
        <authorList>
            <consortium name="Pathogen Informatics"/>
        </authorList>
    </citation>
    <scope>NUCLEOTIDE SEQUENCE [LARGE SCALE GENOMIC DNA]</scope>
</reference>
<evidence type="ECO:0000256" key="4">
    <source>
        <dbReference type="ARBA" id="ARBA00022516"/>
    </source>
</evidence>
<dbReference type="GO" id="GO:0005739">
    <property type="term" value="C:mitochondrion"/>
    <property type="evidence" value="ECO:0007669"/>
    <property type="project" value="TreeGrafter"/>
</dbReference>
<keyword evidence="7" id="KW-0594">Phospholipid biosynthesis</keyword>
<gene>
    <name evidence="14" type="ORF">DME_LOCUS7150</name>
</gene>
<dbReference type="GO" id="GO:0004609">
    <property type="term" value="F:phosphatidylserine decarboxylase activity"/>
    <property type="evidence" value="ECO:0007669"/>
    <property type="project" value="UniProtKB-EC"/>
</dbReference>
<evidence type="ECO:0000256" key="7">
    <source>
        <dbReference type="ARBA" id="ARBA00023209"/>
    </source>
</evidence>
<dbReference type="EMBL" id="UYYG01001159">
    <property type="protein sequence ID" value="VDN57177.1"/>
    <property type="molecule type" value="Genomic_DNA"/>
</dbReference>
<keyword evidence="6" id="KW-0443">Lipid metabolism</keyword>
<evidence type="ECO:0000256" key="1">
    <source>
        <dbReference type="ARBA" id="ARBA00001928"/>
    </source>
</evidence>
<dbReference type="Proteomes" id="UP000274756">
    <property type="component" value="Unassembled WGS sequence"/>
</dbReference>
<comment type="pathway">
    <text evidence="11">Phospholipid metabolism; phosphatidylethanolamine biosynthesis.</text>
</comment>
<evidence type="ECO:0000256" key="2">
    <source>
        <dbReference type="ARBA" id="ARBA00005189"/>
    </source>
</evidence>
<organism evidence="14 15">
    <name type="scientific">Dracunculus medinensis</name>
    <name type="common">Guinea worm</name>
    <dbReference type="NCBI Taxonomy" id="318479"/>
    <lineage>
        <taxon>Eukaryota</taxon>
        <taxon>Metazoa</taxon>
        <taxon>Ecdysozoa</taxon>
        <taxon>Nematoda</taxon>
        <taxon>Chromadorea</taxon>
        <taxon>Rhabditida</taxon>
        <taxon>Spirurina</taxon>
        <taxon>Dracunculoidea</taxon>
        <taxon>Dracunculidae</taxon>
        <taxon>Dracunculus</taxon>
    </lineage>
</organism>
<dbReference type="GO" id="GO:0006646">
    <property type="term" value="P:phosphatidylethanolamine biosynthetic process"/>
    <property type="evidence" value="ECO:0007669"/>
    <property type="project" value="UniProtKB-UniPathway"/>
</dbReference>
<protein>
    <recommendedName>
        <fullName evidence="3">phosphatidylserine decarboxylase</fullName>
        <ecNumber evidence="3">4.1.1.65</ecNumber>
    </recommendedName>
</protein>
<keyword evidence="5" id="KW-0210">Decarboxylase</keyword>
<comment type="cofactor">
    <cofactor evidence="1">
        <name>pyruvate</name>
        <dbReference type="ChEBI" id="CHEBI:15361"/>
    </cofactor>
</comment>
<comment type="function">
    <text evidence="12">Catalyzes the formation of phosphatidylethanolamine (PtdEtn) from phosphatidylserine (PtdSer). Plays a central role in phospholipid metabolism and in the interorganelle trafficking of phosphatidylserine. May be involved in lipid droplet biogenesis at the endoplasmic reticulum membrane.</text>
</comment>
<evidence type="ECO:0000256" key="6">
    <source>
        <dbReference type="ARBA" id="ARBA00023098"/>
    </source>
</evidence>
<name>A0A3P7QR60_DRAME</name>
<keyword evidence="4" id="KW-0444">Lipid biosynthesis</keyword>
<evidence type="ECO:0000313" key="15">
    <source>
        <dbReference type="Proteomes" id="UP000274756"/>
    </source>
</evidence>
<dbReference type="PANTHER" id="PTHR10067:SF6">
    <property type="entry name" value="PHOSPHATIDYLSERINE DECARBOXYLASE PROENZYME, MITOCHONDRIAL"/>
    <property type="match status" value="1"/>
</dbReference>
<dbReference type="Pfam" id="PF02666">
    <property type="entry name" value="PS_Dcarbxylase"/>
    <property type="match status" value="1"/>
</dbReference>
<evidence type="ECO:0000256" key="11">
    <source>
        <dbReference type="ARBA" id="ARBA00024326"/>
    </source>
</evidence>
<dbReference type="UniPathway" id="UPA00558"/>
<accession>A0A3P7QR60</accession>
<proteinExistence type="predicted"/>
<evidence type="ECO:0000313" key="14">
    <source>
        <dbReference type="EMBL" id="VDN57177.1"/>
    </source>
</evidence>